<gene>
    <name evidence="5" type="ORF">CYCCA115_LOCUS5270</name>
</gene>
<keyword evidence="2" id="KW-0645">Protease</keyword>
<dbReference type="PANTHER" id="PTHR12378">
    <property type="entry name" value="DESUMOYLATING ISOPEPTIDASE"/>
    <property type="match status" value="1"/>
</dbReference>
<proteinExistence type="inferred from homology"/>
<dbReference type="AlphaFoldDB" id="A0AAD2CLR7"/>
<evidence type="ECO:0000256" key="2">
    <source>
        <dbReference type="ARBA" id="ARBA00022670"/>
    </source>
</evidence>
<dbReference type="Proteomes" id="UP001295423">
    <property type="component" value="Unassembled WGS sequence"/>
</dbReference>
<evidence type="ECO:0000259" key="4">
    <source>
        <dbReference type="PROSITE" id="PS51858"/>
    </source>
</evidence>
<dbReference type="SMART" id="SM01179">
    <property type="entry name" value="DUF862"/>
    <property type="match status" value="1"/>
</dbReference>
<evidence type="ECO:0000256" key="1">
    <source>
        <dbReference type="ARBA" id="ARBA00008140"/>
    </source>
</evidence>
<dbReference type="PROSITE" id="PS51858">
    <property type="entry name" value="PPPDE"/>
    <property type="match status" value="1"/>
</dbReference>
<dbReference type="Pfam" id="PF05903">
    <property type="entry name" value="Peptidase_C97"/>
    <property type="match status" value="1"/>
</dbReference>
<organism evidence="5 6">
    <name type="scientific">Cylindrotheca closterium</name>
    <dbReference type="NCBI Taxonomy" id="2856"/>
    <lineage>
        <taxon>Eukaryota</taxon>
        <taxon>Sar</taxon>
        <taxon>Stramenopiles</taxon>
        <taxon>Ochrophyta</taxon>
        <taxon>Bacillariophyta</taxon>
        <taxon>Bacillariophyceae</taxon>
        <taxon>Bacillariophycidae</taxon>
        <taxon>Bacillariales</taxon>
        <taxon>Bacillariaceae</taxon>
        <taxon>Cylindrotheca</taxon>
    </lineage>
</organism>
<comment type="caution">
    <text evidence="5">The sequence shown here is derived from an EMBL/GenBank/DDBJ whole genome shotgun (WGS) entry which is preliminary data.</text>
</comment>
<dbReference type="InterPro" id="IPR008580">
    <property type="entry name" value="PPPDE_dom"/>
</dbReference>
<evidence type="ECO:0000313" key="5">
    <source>
        <dbReference type="EMBL" id="CAJ1936595.1"/>
    </source>
</evidence>
<dbReference type="GO" id="GO:0016579">
    <property type="term" value="P:protein deubiquitination"/>
    <property type="evidence" value="ECO:0007669"/>
    <property type="project" value="TreeGrafter"/>
</dbReference>
<dbReference type="PANTHER" id="PTHR12378:SF80">
    <property type="entry name" value="IP06716P-RELATED"/>
    <property type="match status" value="1"/>
</dbReference>
<protein>
    <recommendedName>
        <fullName evidence="4">PPPDE domain-containing protein</fullName>
    </recommendedName>
</protein>
<dbReference type="EMBL" id="CAKOGP040000557">
    <property type="protein sequence ID" value="CAJ1936595.1"/>
    <property type="molecule type" value="Genomic_DNA"/>
</dbReference>
<dbReference type="Gene3D" id="3.90.1720.30">
    <property type="entry name" value="PPPDE domains"/>
    <property type="match status" value="1"/>
</dbReference>
<keyword evidence="6" id="KW-1185">Reference proteome</keyword>
<dbReference type="GO" id="GO:0101005">
    <property type="term" value="F:deubiquitinase activity"/>
    <property type="evidence" value="ECO:0007669"/>
    <property type="project" value="TreeGrafter"/>
</dbReference>
<evidence type="ECO:0000313" key="6">
    <source>
        <dbReference type="Proteomes" id="UP001295423"/>
    </source>
</evidence>
<name>A0AAD2CLR7_9STRA</name>
<dbReference type="GO" id="GO:0006508">
    <property type="term" value="P:proteolysis"/>
    <property type="evidence" value="ECO:0007669"/>
    <property type="project" value="UniProtKB-KW"/>
</dbReference>
<comment type="similarity">
    <text evidence="1">Belongs to the DeSI family.</text>
</comment>
<reference evidence="5" key="1">
    <citation type="submission" date="2023-08" db="EMBL/GenBank/DDBJ databases">
        <authorList>
            <person name="Audoor S."/>
            <person name="Bilcke G."/>
        </authorList>
    </citation>
    <scope>NUCLEOTIDE SEQUENCE</scope>
</reference>
<feature type="domain" description="PPPDE" evidence="4">
    <location>
        <begin position="2"/>
        <end position="165"/>
    </location>
</feature>
<keyword evidence="3" id="KW-0378">Hydrolase</keyword>
<sequence>MNNVILHVYELQPDTTSRRPHEISNTDRALLMVTGLLPSIGMGAYHTSLEVMELKYTFAANAGIMCGRANGPDVGVPNGAKGPVQSVNLGPCLRTKQELIQIIKKLSTLFYTSTSYDIMHRNCNHFTETLATCLVVHDPRERLDTYPGWLNRLANTGAMVITKNDNVVTSNVLAEARVASGY</sequence>
<evidence type="ECO:0000256" key="3">
    <source>
        <dbReference type="ARBA" id="ARBA00022801"/>
    </source>
</evidence>
<accession>A0AAD2CLR7</accession>
<dbReference type="InterPro" id="IPR042266">
    <property type="entry name" value="PPPDE_sf"/>
</dbReference>